<reference evidence="2 3" key="1">
    <citation type="submission" date="2024-01" db="EMBL/GenBank/DDBJ databases">
        <title>The complete chloroplast genome sequence of Lithospermum erythrorhizon: insights into the phylogenetic relationship among Boraginaceae species and the maternal lineages of purple gromwells.</title>
        <authorList>
            <person name="Okada T."/>
            <person name="Watanabe K."/>
        </authorList>
    </citation>
    <scope>NUCLEOTIDE SEQUENCE [LARGE SCALE GENOMIC DNA]</scope>
</reference>
<gene>
    <name evidence="2" type="ORF">LIER_22832</name>
</gene>
<dbReference type="Proteomes" id="UP001454036">
    <property type="component" value="Unassembled WGS sequence"/>
</dbReference>
<keyword evidence="3" id="KW-1185">Reference proteome</keyword>
<accession>A0AAV3QWT3</accession>
<feature type="region of interest" description="Disordered" evidence="1">
    <location>
        <begin position="156"/>
        <end position="192"/>
    </location>
</feature>
<proteinExistence type="predicted"/>
<feature type="region of interest" description="Disordered" evidence="1">
    <location>
        <begin position="122"/>
        <end position="144"/>
    </location>
</feature>
<feature type="compositionally biased region" description="Polar residues" evidence="1">
    <location>
        <begin position="208"/>
        <end position="222"/>
    </location>
</feature>
<organism evidence="2 3">
    <name type="scientific">Lithospermum erythrorhizon</name>
    <name type="common">Purple gromwell</name>
    <name type="synonym">Lithospermum officinale var. erythrorhizon</name>
    <dbReference type="NCBI Taxonomy" id="34254"/>
    <lineage>
        <taxon>Eukaryota</taxon>
        <taxon>Viridiplantae</taxon>
        <taxon>Streptophyta</taxon>
        <taxon>Embryophyta</taxon>
        <taxon>Tracheophyta</taxon>
        <taxon>Spermatophyta</taxon>
        <taxon>Magnoliopsida</taxon>
        <taxon>eudicotyledons</taxon>
        <taxon>Gunneridae</taxon>
        <taxon>Pentapetalae</taxon>
        <taxon>asterids</taxon>
        <taxon>lamiids</taxon>
        <taxon>Boraginales</taxon>
        <taxon>Boraginaceae</taxon>
        <taxon>Boraginoideae</taxon>
        <taxon>Lithospermeae</taxon>
        <taxon>Lithospermum</taxon>
    </lineage>
</organism>
<sequence>MVRTRGSVNTSCKETKGKKKVEKVDDDACRVVEPPVVEVEVQKLKKQKKLKRSKGEGSKTPISTKKKGDDEEVLSPMPIRSLPPMSTIHEVTEEVQPKIHNNYLPWVDYTNMRNLDNSRTEVDDRDVDVGGDESKSEIPTEKNVADETISPIVEGGIEDSSCSNANNTTNLSKQNDVPIVDNTLDKSAENPSISVNVEDVGMAFNNSEGMSTNVSSVGNTVTDAGKKPSA</sequence>
<evidence type="ECO:0000256" key="1">
    <source>
        <dbReference type="SAM" id="MobiDB-lite"/>
    </source>
</evidence>
<evidence type="ECO:0000313" key="3">
    <source>
        <dbReference type="Proteomes" id="UP001454036"/>
    </source>
</evidence>
<protein>
    <submittedName>
        <fullName evidence="2">Uncharacterized protein</fullName>
    </submittedName>
</protein>
<dbReference type="AlphaFoldDB" id="A0AAV3QWT3"/>
<feature type="region of interest" description="Disordered" evidence="1">
    <location>
        <begin position="208"/>
        <end position="230"/>
    </location>
</feature>
<feature type="compositionally biased region" description="Basic and acidic residues" evidence="1">
    <location>
        <begin position="132"/>
        <end position="144"/>
    </location>
</feature>
<comment type="caution">
    <text evidence="2">The sequence shown here is derived from an EMBL/GenBank/DDBJ whole genome shotgun (WGS) entry which is preliminary data.</text>
</comment>
<feature type="compositionally biased region" description="Polar residues" evidence="1">
    <location>
        <begin position="1"/>
        <end position="12"/>
    </location>
</feature>
<dbReference type="EMBL" id="BAABME010006315">
    <property type="protein sequence ID" value="GAA0168015.1"/>
    <property type="molecule type" value="Genomic_DNA"/>
</dbReference>
<evidence type="ECO:0000313" key="2">
    <source>
        <dbReference type="EMBL" id="GAA0168015.1"/>
    </source>
</evidence>
<feature type="region of interest" description="Disordered" evidence="1">
    <location>
        <begin position="1"/>
        <end position="24"/>
    </location>
</feature>
<feature type="compositionally biased region" description="Polar residues" evidence="1">
    <location>
        <begin position="160"/>
        <end position="175"/>
    </location>
</feature>
<name>A0AAV3QWT3_LITER</name>
<feature type="region of interest" description="Disordered" evidence="1">
    <location>
        <begin position="43"/>
        <end position="85"/>
    </location>
</feature>